<dbReference type="FunFam" id="3.30.565.10:FF:000006">
    <property type="entry name" value="Sensor histidine kinase WalK"/>
    <property type="match status" value="1"/>
</dbReference>
<evidence type="ECO:0000256" key="7">
    <source>
        <dbReference type="ARBA" id="ARBA00022741"/>
    </source>
</evidence>
<gene>
    <name evidence="15" type="ORF">DES38_104137</name>
</gene>
<dbReference type="GO" id="GO:0005524">
    <property type="term" value="F:ATP binding"/>
    <property type="evidence" value="ECO:0007669"/>
    <property type="project" value="UniProtKB-KW"/>
</dbReference>
<dbReference type="GO" id="GO:0005886">
    <property type="term" value="C:plasma membrane"/>
    <property type="evidence" value="ECO:0007669"/>
    <property type="project" value="UniProtKB-SubCell"/>
</dbReference>
<dbReference type="PROSITE" id="PS50885">
    <property type="entry name" value="HAMP"/>
    <property type="match status" value="1"/>
</dbReference>
<dbReference type="CDD" id="cd16922">
    <property type="entry name" value="HATPase_EvgS-ArcB-TorS-like"/>
    <property type="match status" value="1"/>
</dbReference>
<dbReference type="InterPro" id="IPR003594">
    <property type="entry name" value="HATPase_dom"/>
</dbReference>
<organism evidence="15 16">
    <name type="scientific">Streptohalobacillus salinus</name>
    <dbReference type="NCBI Taxonomy" id="621096"/>
    <lineage>
        <taxon>Bacteria</taxon>
        <taxon>Bacillati</taxon>
        <taxon>Bacillota</taxon>
        <taxon>Bacilli</taxon>
        <taxon>Bacillales</taxon>
        <taxon>Bacillaceae</taxon>
        <taxon>Streptohalobacillus</taxon>
    </lineage>
</organism>
<dbReference type="InterPro" id="IPR004358">
    <property type="entry name" value="Sig_transdc_His_kin-like_C"/>
</dbReference>
<dbReference type="InterPro" id="IPR003661">
    <property type="entry name" value="HisK_dim/P_dom"/>
</dbReference>
<dbReference type="Gene3D" id="6.10.340.10">
    <property type="match status" value="1"/>
</dbReference>
<evidence type="ECO:0000259" key="13">
    <source>
        <dbReference type="PROSITE" id="PS50109"/>
    </source>
</evidence>
<dbReference type="FunFam" id="1.10.287.130:FF:000001">
    <property type="entry name" value="Two-component sensor histidine kinase"/>
    <property type="match status" value="1"/>
</dbReference>
<dbReference type="EMBL" id="QJJR01000004">
    <property type="protein sequence ID" value="PXW91705.1"/>
    <property type="molecule type" value="Genomic_DNA"/>
</dbReference>
<dbReference type="SMART" id="SM00387">
    <property type="entry name" value="HATPase_c"/>
    <property type="match status" value="1"/>
</dbReference>
<feature type="transmembrane region" description="Helical" evidence="12">
    <location>
        <begin position="130"/>
        <end position="149"/>
    </location>
</feature>
<comment type="caution">
    <text evidence="15">The sequence shown here is derived from an EMBL/GenBank/DDBJ whole genome shotgun (WGS) entry which is preliminary data.</text>
</comment>
<dbReference type="Proteomes" id="UP000247922">
    <property type="component" value="Unassembled WGS sequence"/>
</dbReference>
<dbReference type="PANTHER" id="PTHR42878">
    <property type="entry name" value="TWO-COMPONENT HISTIDINE KINASE"/>
    <property type="match status" value="1"/>
</dbReference>
<keyword evidence="11 12" id="KW-0472">Membrane</keyword>
<evidence type="ECO:0000256" key="12">
    <source>
        <dbReference type="SAM" id="Phobius"/>
    </source>
</evidence>
<sequence>MIWRGLVGKFWFYLFVLFIVISFGLFIVLRPVVKETLIDQQRAHLSETLLAFEGLSNDQTWLPVTLPGLIYVFREDQTDAVDLLHNTADLPPSVAGEQVTLVNIETRTGHLYASQPIAKVEARLVQYEQVYIITILLILGITALFAYVLSRRLNQRLMQIRTLALSYANADFSSKLIVDKNDDVAEVSLAFNRMGRQLKNQMDQLQREKQILYRIIGAMQEGVITVNLDGEILLVNQPGETLIRAMRYQNDSDSDEAIAPQRLLELFNPVMTHQETVMHNIHIHGRDYVLVATPLVGETVLQGVVSVVRDITEEKRLNELRESFIANVSHELRTPISLVQGYSEAIVDGVSTTVEDQQSLASIILDESLRMGRLVNDLLDLARIKSGQLELHLDEYPIEAFLIRVTRKFAKKASDKGLMIDYQVMDQALTQLTFDYDRLEQVLTNLIDNAIRHTESGKVTVQVKRVRDACQFDVIDTGTGIPADDLPFVFERFYKADKARTREKKNKKGTGLGLAIAKEIVYTHGGDISVHSNEGVGTTFSFTIPYKH</sequence>
<dbReference type="Pfam" id="PF00512">
    <property type="entry name" value="HisKA"/>
    <property type="match status" value="1"/>
</dbReference>
<evidence type="ECO:0000256" key="6">
    <source>
        <dbReference type="ARBA" id="ARBA00022679"/>
    </source>
</evidence>
<keyword evidence="8 15" id="KW-0418">Kinase</keyword>
<dbReference type="GO" id="GO:0000155">
    <property type="term" value="F:phosphorelay sensor kinase activity"/>
    <property type="evidence" value="ECO:0007669"/>
    <property type="project" value="InterPro"/>
</dbReference>
<dbReference type="GO" id="GO:0030295">
    <property type="term" value="F:protein kinase activator activity"/>
    <property type="evidence" value="ECO:0007669"/>
    <property type="project" value="TreeGrafter"/>
</dbReference>
<dbReference type="PANTHER" id="PTHR42878:SF3">
    <property type="entry name" value="HISTIDINE PROTEIN KINASE SAES"/>
    <property type="match status" value="1"/>
</dbReference>
<evidence type="ECO:0000256" key="10">
    <source>
        <dbReference type="ARBA" id="ARBA00023012"/>
    </source>
</evidence>
<evidence type="ECO:0000256" key="9">
    <source>
        <dbReference type="ARBA" id="ARBA00022840"/>
    </source>
</evidence>
<dbReference type="Gene3D" id="3.30.565.10">
    <property type="entry name" value="Histidine kinase-like ATPase, C-terminal domain"/>
    <property type="match status" value="1"/>
</dbReference>
<evidence type="ECO:0000256" key="4">
    <source>
        <dbReference type="ARBA" id="ARBA00022475"/>
    </source>
</evidence>
<dbReference type="CDD" id="cd00082">
    <property type="entry name" value="HisKA"/>
    <property type="match status" value="1"/>
</dbReference>
<dbReference type="InterPro" id="IPR005467">
    <property type="entry name" value="His_kinase_dom"/>
</dbReference>
<dbReference type="InterPro" id="IPR050351">
    <property type="entry name" value="BphY/WalK/GraS-like"/>
</dbReference>
<dbReference type="Gene3D" id="3.30.450.20">
    <property type="entry name" value="PAS domain"/>
    <property type="match status" value="1"/>
</dbReference>
<reference evidence="15 16" key="1">
    <citation type="submission" date="2018-05" db="EMBL/GenBank/DDBJ databases">
        <title>Genomic Encyclopedia of Type Strains, Phase IV (KMG-IV): sequencing the most valuable type-strain genomes for metagenomic binning, comparative biology and taxonomic classification.</title>
        <authorList>
            <person name="Goeker M."/>
        </authorList>
    </citation>
    <scope>NUCLEOTIDE SEQUENCE [LARGE SCALE GENOMIC DNA]</scope>
    <source>
        <strain evidence="15 16">DSM 22440</strain>
    </source>
</reference>
<dbReference type="Gene3D" id="1.10.287.130">
    <property type="match status" value="1"/>
</dbReference>
<dbReference type="Pfam" id="PF02518">
    <property type="entry name" value="HATPase_c"/>
    <property type="match status" value="1"/>
</dbReference>
<evidence type="ECO:0000313" key="15">
    <source>
        <dbReference type="EMBL" id="PXW91705.1"/>
    </source>
</evidence>
<keyword evidence="9" id="KW-0067">ATP-binding</keyword>
<dbReference type="RefSeq" id="WP_110251005.1">
    <property type="nucleotide sequence ID" value="NZ_QJJR01000004.1"/>
</dbReference>
<evidence type="ECO:0000256" key="8">
    <source>
        <dbReference type="ARBA" id="ARBA00022777"/>
    </source>
</evidence>
<dbReference type="SUPFAM" id="SSF47384">
    <property type="entry name" value="Homodimeric domain of signal transducing histidine kinase"/>
    <property type="match status" value="1"/>
</dbReference>
<dbReference type="SMART" id="SM00388">
    <property type="entry name" value="HisKA"/>
    <property type="match status" value="1"/>
</dbReference>
<dbReference type="EC" id="2.7.13.3" evidence="3"/>
<dbReference type="InterPro" id="IPR036097">
    <property type="entry name" value="HisK_dim/P_sf"/>
</dbReference>
<dbReference type="InterPro" id="IPR003660">
    <property type="entry name" value="HAMP_dom"/>
</dbReference>
<evidence type="ECO:0000259" key="14">
    <source>
        <dbReference type="PROSITE" id="PS50885"/>
    </source>
</evidence>
<evidence type="ECO:0000256" key="3">
    <source>
        <dbReference type="ARBA" id="ARBA00012438"/>
    </source>
</evidence>
<feature type="domain" description="Histidine kinase" evidence="13">
    <location>
        <begin position="327"/>
        <end position="548"/>
    </location>
</feature>
<dbReference type="PROSITE" id="PS50109">
    <property type="entry name" value="HIS_KIN"/>
    <property type="match status" value="1"/>
</dbReference>
<keyword evidence="4" id="KW-1003">Cell membrane</keyword>
<dbReference type="SMART" id="SM00304">
    <property type="entry name" value="HAMP"/>
    <property type="match status" value="1"/>
</dbReference>
<keyword evidence="12" id="KW-0812">Transmembrane</keyword>
<proteinExistence type="predicted"/>
<protein>
    <recommendedName>
        <fullName evidence="3">histidine kinase</fullName>
        <ecNumber evidence="3">2.7.13.3</ecNumber>
    </recommendedName>
</protein>
<dbReference type="InterPro" id="IPR036890">
    <property type="entry name" value="HATPase_C_sf"/>
</dbReference>
<keyword evidence="5" id="KW-0597">Phosphoprotein</keyword>
<keyword evidence="7" id="KW-0547">Nucleotide-binding</keyword>
<evidence type="ECO:0000313" key="16">
    <source>
        <dbReference type="Proteomes" id="UP000247922"/>
    </source>
</evidence>
<dbReference type="CDD" id="cd06225">
    <property type="entry name" value="HAMP"/>
    <property type="match status" value="1"/>
</dbReference>
<feature type="transmembrane region" description="Helical" evidence="12">
    <location>
        <begin position="12"/>
        <end position="33"/>
    </location>
</feature>
<evidence type="ECO:0000256" key="5">
    <source>
        <dbReference type="ARBA" id="ARBA00022553"/>
    </source>
</evidence>
<keyword evidence="6" id="KW-0808">Transferase</keyword>
<keyword evidence="12" id="KW-1133">Transmembrane helix</keyword>
<evidence type="ECO:0000256" key="1">
    <source>
        <dbReference type="ARBA" id="ARBA00000085"/>
    </source>
</evidence>
<dbReference type="SUPFAM" id="SSF55785">
    <property type="entry name" value="PYP-like sensor domain (PAS domain)"/>
    <property type="match status" value="1"/>
</dbReference>
<feature type="domain" description="HAMP" evidence="14">
    <location>
        <begin position="151"/>
        <end position="203"/>
    </location>
</feature>
<comment type="subcellular location">
    <subcellularLocation>
        <location evidence="2">Cell membrane</location>
        <topology evidence="2">Multi-pass membrane protein</topology>
    </subcellularLocation>
</comment>
<dbReference type="OrthoDB" id="9813151at2"/>
<dbReference type="GO" id="GO:0000156">
    <property type="term" value="F:phosphorelay response regulator activity"/>
    <property type="evidence" value="ECO:0007669"/>
    <property type="project" value="TreeGrafter"/>
</dbReference>
<name>A0A2V3WHC1_9BACI</name>
<dbReference type="GO" id="GO:0007234">
    <property type="term" value="P:osmosensory signaling via phosphorelay pathway"/>
    <property type="evidence" value="ECO:0007669"/>
    <property type="project" value="TreeGrafter"/>
</dbReference>
<evidence type="ECO:0000256" key="2">
    <source>
        <dbReference type="ARBA" id="ARBA00004651"/>
    </source>
</evidence>
<dbReference type="SUPFAM" id="SSF55874">
    <property type="entry name" value="ATPase domain of HSP90 chaperone/DNA topoisomerase II/histidine kinase"/>
    <property type="match status" value="1"/>
</dbReference>
<accession>A0A2V3WHC1</accession>
<keyword evidence="10" id="KW-0902">Two-component regulatory system</keyword>
<comment type="catalytic activity">
    <reaction evidence="1">
        <text>ATP + protein L-histidine = ADP + protein N-phospho-L-histidine.</text>
        <dbReference type="EC" id="2.7.13.3"/>
    </reaction>
</comment>
<dbReference type="InterPro" id="IPR035965">
    <property type="entry name" value="PAS-like_dom_sf"/>
</dbReference>
<dbReference type="PRINTS" id="PR00344">
    <property type="entry name" value="BCTRLSENSOR"/>
</dbReference>
<dbReference type="AlphaFoldDB" id="A0A2V3WHC1"/>
<evidence type="ECO:0000256" key="11">
    <source>
        <dbReference type="ARBA" id="ARBA00023136"/>
    </source>
</evidence>
<keyword evidence="16" id="KW-1185">Reference proteome</keyword>